<gene>
    <name evidence="3" type="ORF">ENSA7_48650</name>
</gene>
<dbReference type="RefSeq" id="WP_106091769.1">
    <property type="nucleotide sequence ID" value="NZ_PVNL01000100.1"/>
</dbReference>
<protein>
    <submittedName>
        <fullName evidence="3">Uncharacterized protein</fullName>
    </submittedName>
</protein>
<keyword evidence="2" id="KW-0472">Membrane</keyword>
<sequence>MADAGQKPGAEPRDGKSFWVFVALSLAVALAVLLGLAFGAGAELDAPTLALTVACVVMIWALRAMWGIVVALARPGVQSLIVEADLGADHSTLTELREEKRRVLRAIKELEFDHAMGKLSDEDFRKVGDRYRVRAIEVMRQLASDDDLHPQLIEHLAALGVKLAAAGQAVGSDAEADAKHEPEPNTEAQAEAVTS</sequence>
<dbReference type="AlphaFoldDB" id="A0A2S9YII9"/>
<dbReference type="Proteomes" id="UP000238823">
    <property type="component" value="Unassembled WGS sequence"/>
</dbReference>
<evidence type="ECO:0000256" key="2">
    <source>
        <dbReference type="SAM" id="Phobius"/>
    </source>
</evidence>
<proteinExistence type="predicted"/>
<reference evidence="3 4" key="1">
    <citation type="submission" date="2018-03" db="EMBL/GenBank/DDBJ databases">
        <title>Draft Genome Sequences of the Obligatory Marine Myxobacteria Enhygromyxa salina SWB007.</title>
        <authorList>
            <person name="Poehlein A."/>
            <person name="Moghaddam J.A."/>
            <person name="Harms H."/>
            <person name="Alanjari M."/>
            <person name="Koenig G.M."/>
            <person name="Daniel R."/>
            <person name="Schaeberle T.F."/>
        </authorList>
    </citation>
    <scope>NUCLEOTIDE SEQUENCE [LARGE SCALE GENOMIC DNA]</scope>
    <source>
        <strain evidence="3 4">SWB007</strain>
    </source>
</reference>
<comment type="caution">
    <text evidence="3">The sequence shown here is derived from an EMBL/GenBank/DDBJ whole genome shotgun (WGS) entry which is preliminary data.</text>
</comment>
<dbReference type="EMBL" id="PVNL01000100">
    <property type="protein sequence ID" value="PRQ04934.1"/>
    <property type="molecule type" value="Genomic_DNA"/>
</dbReference>
<dbReference type="OrthoDB" id="5522692at2"/>
<feature type="transmembrane region" description="Helical" evidence="2">
    <location>
        <begin position="48"/>
        <end position="73"/>
    </location>
</feature>
<evidence type="ECO:0000256" key="1">
    <source>
        <dbReference type="SAM" id="MobiDB-lite"/>
    </source>
</evidence>
<name>A0A2S9YII9_9BACT</name>
<feature type="region of interest" description="Disordered" evidence="1">
    <location>
        <begin position="170"/>
        <end position="195"/>
    </location>
</feature>
<accession>A0A2S9YII9</accession>
<keyword evidence="2" id="KW-0812">Transmembrane</keyword>
<evidence type="ECO:0000313" key="4">
    <source>
        <dbReference type="Proteomes" id="UP000238823"/>
    </source>
</evidence>
<evidence type="ECO:0000313" key="3">
    <source>
        <dbReference type="EMBL" id="PRQ04934.1"/>
    </source>
</evidence>
<feature type="transmembrane region" description="Helical" evidence="2">
    <location>
        <begin position="18"/>
        <end position="42"/>
    </location>
</feature>
<feature type="compositionally biased region" description="Polar residues" evidence="1">
    <location>
        <begin position="186"/>
        <end position="195"/>
    </location>
</feature>
<keyword evidence="2" id="KW-1133">Transmembrane helix</keyword>
<organism evidence="3 4">
    <name type="scientific">Enhygromyxa salina</name>
    <dbReference type="NCBI Taxonomy" id="215803"/>
    <lineage>
        <taxon>Bacteria</taxon>
        <taxon>Pseudomonadati</taxon>
        <taxon>Myxococcota</taxon>
        <taxon>Polyangia</taxon>
        <taxon>Nannocystales</taxon>
        <taxon>Nannocystaceae</taxon>
        <taxon>Enhygromyxa</taxon>
    </lineage>
</organism>